<comment type="similarity">
    <text evidence="4">Belongs to the MqnA/MqnD family. MqnD subfamily.</text>
</comment>
<keyword evidence="3 4" id="KW-0456">Lyase</keyword>
<comment type="caution">
    <text evidence="4">Lacks conserved residue(s) required for the propagation of feature annotation.</text>
</comment>
<evidence type="ECO:0000256" key="4">
    <source>
        <dbReference type="HAMAP-Rule" id="MF_00996"/>
    </source>
</evidence>
<dbReference type="PANTHER" id="PTHR37167:SF1">
    <property type="entry name" value="1,4-DIHYDROXY-6-NAPHTOATE SYNTHASE"/>
    <property type="match status" value="1"/>
</dbReference>
<feature type="binding site" evidence="4">
    <location>
        <begin position="115"/>
        <end position="116"/>
    </location>
    <ligand>
        <name>substrate</name>
    </ligand>
</feature>
<accession>A0A7S7NQ13</accession>
<dbReference type="KEGG" id="pfer:IRI77_33575"/>
<dbReference type="InterPro" id="IPR003773">
    <property type="entry name" value="Menaquinone_biosynth"/>
</dbReference>
<evidence type="ECO:0000313" key="5">
    <source>
        <dbReference type="EMBL" id="QOY87630.1"/>
    </source>
</evidence>
<evidence type="ECO:0000256" key="1">
    <source>
        <dbReference type="ARBA" id="ARBA00004863"/>
    </source>
</evidence>
<dbReference type="GO" id="GO:0016830">
    <property type="term" value="F:carbon-carbon lyase activity"/>
    <property type="evidence" value="ECO:0007669"/>
    <property type="project" value="UniProtKB-UniRule"/>
</dbReference>
<dbReference type="CDD" id="cd13636">
    <property type="entry name" value="PBP2_Af1704"/>
    <property type="match status" value="1"/>
</dbReference>
<dbReference type="Gene3D" id="3.40.190.10">
    <property type="entry name" value="Periplasmic binding protein-like II"/>
    <property type="match status" value="2"/>
</dbReference>
<dbReference type="EMBL" id="CP063849">
    <property type="protein sequence ID" value="QOY87630.1"/>
    <property type="molecule type" value="Genomic_DNA"/>
</dbReference>
<gene>
    <name evidence="4" type="primary">mqnD</name>
    <name evidence="5" type="ORF">IRI77_33575</name>
</gene>
<dbReference type="HAMAP" id="MF_00996">
    <property type="entry name" value="MqnD"/>
    <property type="match status" value="1"/>
</dbReference>
<sequence length="281" mass="31453">MQPSSPLEIVCAHSPDSDDAFMFYALATRKIRSRLVQFRHVLEDIESLNRKAMEGVYDLTAISYHAYPYVADKYMLLASGSSIGDGYGPMLVSNAPMSIDELKGKRIAIPGKLTTAYLTLKIMEPDFEAVVVPFDKVLDALRERTVDAALVIHEAQLTYSKGGFHHITDLGKWFKSTYGLPLPLGANALLRKLPDDIRTECSRLMRDSITYALDNHEESLNYAMQFARDMEPALAEKFVGMYVNHYTVDAGEIIPKAAQKLLDLGFEAGLIPNRVQVEFVR</sequence>
<dbReference type="Pfam" id="PF02621">
    <property type="entry name" value="VitK2_biosynth"/>
    <property type="match status" value="1"/>
</dbReference>
<comment type="catalytic activity">
    <reaction evidence="4">
        <text>cyclic dehypoxanthinylfutalosinate = 1,4-dihydroxy-6-naphthoate + dihydroxyacetone</text>
        <dbReference type="Rhea" id="RHEA:33087"/>
        <dbReference type="ChEBI" id="CHEBI:16016"/>
        <dbReference type="ChEBI" id="CHEBI:64254"/>
        <dbReference type="ChEBI" id="CHEBI:64270"/>
        <dbReference type="EC" id="4.1.99.29"/>
    </reaction>
</comment>
<feature type="active site" description="Proton acceptor" evidence="4">
    <location>
        <position position="153"/>
    </location>
</feature>
<evidence type="ECO:0000313" key="6">
    <source>
        <dbReference type="Proteomes" id="UP000593892"/>
    </source>
</evidence>
<dbReference type="AlphaFoldDB" id="A0A7S7NQ13"/>
<evidence type="ECO:0000256" key="3">
    <source>
        <dbReference type="ARBA" id="ARBA00023239"/>
    </source>
</evidence>
<proteinExistence type="inferred from homology"/>
<dbReference type="InterPro" id="IPR030869">
    <property type="entry name" value="MqnD"/>
</dbReference>
<dbReference type="EC" id="4.1.99.29" evidence="4"/>
<dbReference type="RefSeq" id="WP_194449297.1">
    <property type="nucleotide sequence ID" value="NZ_CP063849.1"/>
</dbReference>
<evidence type="ECO:0000256" key="2">
    <source>
        <dbReference type="ARBA" id="ARBA00022428"/>
    </source>
</evidence>
<dbReference type="Proteomes" id="UP000593892">
    <property type="component" value="Chromosome"/>
</dbReference>
<comment type="function">
    <text evidence="4">Catalyzes the conversion of cyclic dehypoxanthine futalosine (cyclic DHFL) into 1,4-dihydroxy-6-naphthoate, a step in the biosynthesis of menaquinone (MK, vitamin K2).</text>
</comment>
<keyword evidence="6" id="KW-1185">Reference proteome</keyword>
<dbReference type="PANTHER" id="PTHR37167">
    <property type="entry name" value="1,4-DIHYDROXY-6-NAPHTOATE SYNTHASE"/>
    <property type="match status" value="1"/>
</dbReference>
<reference evidence="5 6" key="1">
    <citation type="submission" date="2020-10" db="EMBL/GenBank/DDBJ databases">
        <title>Complete genome sequence of Paludibaculum fermentans P105T, a facultatively anaerobic acidobacterium capable of dissimilatory Fe(III) reduction.</title>
        <authorList>
            <person name="Dedysh S.N."/>
            <person name="Beletsky A.V."/>
            <person name="Kulichevskaya I.S."/>
            <person name="Mardanov A.V."/>
            <person name="Ravin N.V."/>
        </authorList>
    </citation>
    <scope>NUCLEOTIDE SEQUENCE [LARGE SCALE GENOMIC DNA]</scope>
    <source>
        <strain evidence="5 6">P105</strain>
    </source>
</reference>
<name>A0A7S7NQ13_PALFE</name>
<dbReference type="SUPFAM" id="SSF53850">
    <property type="entry name" value="Periplasmic binding protein-like II"/>
    <property type="match status" value="1"/>
</dbReference>
<keyword evidence="2 4" id="KW-0474">Menaquinone biosynthesis</keyword>
<comment type="pathway">
    <text evidence="1 4">Quinol/quinone metabolism; menaquinone biosynthesis.</text>
</comment>
<dbReference type="UniPathway" id="UPA00079"/>
<protein>
    <recommendedName>
        <fullName evidence="4">1,4-dihydroxy-6-naphtoate synthase</fullName>
        <ecNumber evidence="4">4.1.99.29</ecNumber>
    </recommendedName>
    <alternativeName>
        <fullName evidence="4">Menaquinone biosynthetic enzyme MqnD</fullName>
    </alternativeName>
</protein>
<dbReference type="GO" id="GO:0009234">
    <property type="term" value="P:menaquinone biosynthetic process"/>
    <property type="evidence" value="ECO:0007669"/>
    <property type="project" value="UniProtKB-UniRule"/>
</dbReference>
<organism evidence="5 6">
    <name type="scientific">Paludibaculum fermentans</name>
    <dbReference type="NCBI Taxonomy" id="1473598"/>
    <lineage>
        <taxon>Bacteria</taxon>
        <taxon>Pseudomonadati</taxon>
        <taxon>Acidobacteriota</taxon>
        <taxon>Terriglobia</taxon>
        <taxon>Bryobacterales</taxon>
        <taxon>Bryobacteraceae</taxon>
        <taxon>Paludibaculum</taxon>
    </lineage>
</organism>